<organism evidence="1 2">
    <name type="scientific">Hydnum rufescens UP504</name>
    <dbReference type="NCBI Taxonomy" id="1448309"/>
    <lineage>
        <taxon>Eukaryota</taxon>
        <taxon>Fungi</taxon>
        <taxon>Dikarya</taxon>
        <taxon>Basidiomycota</taxon>
        <taxon>Agaricomycotina</taxon>
        <taxon>Agaricomycetes</taxon>
        <taxon>Cantharellales</taxon>
        <taxon>Hydnaceae</taxon>
        <taxon>Hydnum</taxon>
    </lineage>
</organism>
<dbReference type="EMBL" id="MU129069">
    <property type="protein sequence ID" value="KAF9507938.1"/>
    <property type="molecule type" value="Genomic_DNA"/>
</dbReference>
<protein>
    <submittedName>
        <fullName evidence="1">Uncharacterized protein</fullName>
    </submittedName>
</protein>
<reference evidence="1" key="1">
    <citation type="journal article" date="2020" name="Nat. Commun.">
        <title>Large-scale genome sequencing of mycorrhizal fungi provides insights into the early evolution of symbiotic traits.</title>
        <authorList>
            <person name="Miyauchi S."/>
            <person name="Kiss E."/>
            <person name="Kuo A."/>
            <person name="Drula E."/>
            <person name="Kohler A."/>
            <person name="Sanchez-Garcia M."/>
            <person name="Morin E."/>
            <person name="Andreopoulos B."/>
            <person name="Barry K.W."/>
            <person name="Bonito G."/>
            <person name="Buee M."/>
            <person name="Carver A."/>
            <person name="Chen C."/>
            <person name="Cichocki N."/>
            <person name="Clum A."/>
            <person name="Culley D."/>
            <person name="Crous P.W."/>
            <person name="Fauchery L."/>
            <person name="Girlanda M."/>
            <person name="Hayes R.D."/>
            <person name="Keri Z."/>
            <person name="LaButti K."/>
            <person name="Lipzen A."/>
            <person name="Lombard V."/>
            <person name="Magnuson J."/>
            <person name="Maillard F."/>
            <person name="Murat C."/>
            <person name="Nolan M."/>
            <person name="Ohm R.A."/>
            <person name="Pangilinan J."/>
            <person name="Pereira M.F."/>
            <person name="Perotto S."/>
            <person name="Peter M."/>
            <person name="Pfister S."/>
            <person name="Riley R."/>
            <person name="Sitrit Y."/>
            <person name="Stielow J.B."/>
            <person name="Szollosi G."/>
            <person name="Zifcakova L."/>
            <person name="Stursova M."/>
            <person name="Spatafora J.W."/>
            <person name="Tedersoo L."/>
            <person name="Vaario L.M."/>
            <person name="Yamada A."/>
            <person name="Yan M."/>
            <person name="Wang P."/>
            <person name="Xu J."/>
            <person name="Bruns T."/>
            <person name="Baldrian P."/>
            <person name="Vilgalys R."/>
            <person name="Dunand C."/>
            <person name="Henrissat B."/>
            <person name="Grigoriev I.V."/>
            <person name="Hibbett D."/>
            <person name="Nagy L.G."/>
            <person name="Martin F.M."/>
        </authorList>
    </citation>
    <scope>NUCLEOTIDE SEQUENCE</scope>
    <source>
        <strain evidence="1">UP504</strain>
    </source>
</reference>
<name>A0A9P6DR00_9AGAM</name>
<dbReference type="Proteomes" id="UP000886523">
    <property type="component" value="Unassembled WGS sequence"/>
</dbReference>
<dbReference type="AlphaFoldDB" id="A0A9P6DR00"/>
<sequence length="522" mass="57986">MNQQSQQSQQSLAKAVNSLTQRIARYTALRKNPLTGELVASFKTLAAEMESVLDTKHIDMEGVKYHQSQPVHDFKTVATWFDSGLIATPESAVYRAARGVESISFGKWITIVKPTQLSVPVTMALNAFNCPPDRANLEMIAEALAESQDMGDTRLTRPLSVMYTLLRMVHLIVVESSKNPVLTQLRGKYEKDHWCCYQDMTEDEVWHQLKSNEAHPLEDKVGNSDAAVVSFIEATLGEVGMKAAEIMIFVLGKARSVWLKQMTRKDTRGYLSRKSGVTWGAKNLGEDWLGWIGSTPVGALTTSGETGLRGMRGSLIRLVPRLSMGIDTLDQELLKRRAHFCCSVRMSDVMAGRTDAGWVYLYSQSLRSLRSLRSLIMPGVFLSGIYALESAFAELEVLAALGDASVDARELGEAMARIENVVKGLKRVKSRVNAGIVKALGLAKDKEISRMKTLPRFLGYAGAGTRTRYTQDPEEADAFFEGHLKSWYDLGGHFEPKKKCGSSLVEEIWVERDLRPVVVIVM</sequence>
<evidence type="ECO:0000313" key="2">
    <source>
        <dbReference type="Proteomes" id="UP000886523"/>
    </source>
</evidence>
<gene>
    <name evidence="1" type="ORF">BS47DRAFT_1366320</name>
</gene>
<proteinExistence type="predicted"/>
<accession>A0A9P6DR00</accession>
<comment type="caution">
    <text evidence="1">The sequence shown here is derived from an EMBL/GenBank/DDBJ whole genome shotgun (WGS) entry which is preliminary data.</text>
</comment>
<evidence type="ECO:0000313" key="1">
    <source>
        <dbReference type="EMBL" id="KAF9507938.1"/>
    </source>
</evidence>
<keyword evidence="2" id="KW-1185">Reference proteome</keyword>